<sequence>MVKTDLQGISAGDIKNKHKREDIYHRQKAEKGKAKRERRLKIKKEEDKNPELKEARLKTNVPKTIDNTREKEDTFVEDDEEVAEEEATDEFAQYFSGQTPKILITTSKRATPACYDFCAEVMSIFPNAQFVKRGEKHEMRKIIQFAKNREFTDMMIVNEDNKTPNAITLVHLPDGPTAYFKLTSITPADKISGHGRPTAHQPEIILNNFNTRLGHTVGRMFSALFPQLPEFEGRQVVTFHNQRDFIFVRRHRYVFKDTERVGLQELGPKFTLKLKWLQKGTYDRNGEYEWIFKQEMETSRRKFFL</sequence>
<evidence type="ECO:0000313" key="3">
    <source>
        <dbReference type="EMBL" id="KAG2176022.1"/>
    </source>
</evidence>
<evidence type="ECO:0000256" key="1">
    <source>
        <dbReference type="SAM" id="MobiDB-lite"/>
    </source>
</evidence>
<dbReference type="PROSITE" id="PS50833">
    <property type="entry name" value="BRIX"/>
    <property type="match status" value="1"/>
</dbReference>
<dbReference type="SUPFAM" id="SSF52954">
    <property type="entry name" value="Class II aaRS ABD-related"/>
    <property type="match status" value="1"/>
</dbReference>
<dbReference type="InterPro" id="IPR007109">
    <property type="entry name" value="Brix"/>
</dbReference>
<dbReference type="FunFam" id="3.40.50.10480:FF:000002">
    <property type="entry name" value="Ribosome production factor 1"/>
    <property type="match status" value="1"/>
</dbReference>
<dbReference type="GO" id="GO:0000460">
    <property type="term" value="P:maturation of 5.8S rRNA"/>
    <property type="evidence" value="ECO:0007669"/>
    <property type="project" value="TreeGrafter"/>
</dbReference>
<dbReference type="Pfam" id="PF04427">
    <property type="entry name" value="Brix"/>
    <property type="match status" value="1"/>
</dbReference>
<dbReference type="PANTHER" id="PTHR22734">
    <property type="entry name" value="U3 SMALL NUCLEOLAR RIBONUCLEOPROTEIN PROTEIN IMP4"/>
    <property type="match status" value="1"/>
</dbReference>
<dbReference type="SMART" id="SM00879">
    <property type="entry name" value="Brix"/>
    <property type="match status" value="1"/>
</dbReference>
<dbReference type="GO" id="GO:0030687">
    <property type="term" value="C:preribosome, large subunit precursor"/>
    <property type="evidence" value="ECO:0007669"/>
    <property type="project" value="TreeGrafter"/>
</dbReference>
<dbReference type="GO" id="GO:0042134">
    <property type="term" value="F:rRNA primary transcript binding"/>
    <property type="evidence" value="ECO:0007669"/>
    <property type="project" value="InterPro"/>
</dbReference>
<evidence type="ECO:0000259" key="2">
    <source>
        <dbReference type="PROSITE" id="PS50833"/>
    </source>
</evidence>
<evidence type="ECO:0000313" key="4">
    <source>
        <dbReference type="Proteomes" id="UP000612746"/>
    </source>
</evidence>
<dbReference type="AlphaFoldDB" id="A0A8H7PL30"/>
<reference evidence="3" key="1">
    <citation type="submission" date="2020-12" db="EMBL/GenBank/DDBJ databases">
        <title>Metabolic potential, ecology and presence of endohyphal bacteria is reflected in genomic diversity of Mucoromycotina.</title>
        <authorList>
            <person name="Muszewska A."/>
            <person name="Okrasinska A."/>
            <person name="Steczkiewicz K."/>
            <person name="Drgas O."/>
            <person name="Orlowska M."/>
            <person name="Perlinska-Lenart U."/>
            <person name="Aleksandrzak-Piekarczyk T."/>
            <person name="Szatraj K."/>
            <person name="Zielenkiewicz U."/>
            <person name="Pilsyk S."/>
            <person name="Malc E."/>
            <person name="Mieczkowski P."/>
            <person name="Kruszewska J.S."/>
            <person name="Biernat P."/>
            <person name="Pawlowska J."/>
        </authorList>
    </citation>
    <scope>NUCLEOTIDE SEQUENCE</scope>
    <source>
        <strain evidence="3">WA0000051536</strain>
    </source>
</reference>
<feature type="compositionally biased region" description="Basic residues" evidence="1">
    <location>
        <begin position="33"/>
        <end position="42"/>
    </location>
</feature>
<feature type="compositionally biased region" description="Basic and acidic residues" evidence="1">
    <location>
        <begin position="19"/>
        <end position="32"/>
    </location>
</feature>
<dbReference type="GO" id="GO:0000470">
    <property type="term" value="P:maturation of LSU-rRNA"/>
    <property type="evidence" value="ECO:0007669"/>
    <property type="project" value="TreeGrafter"/>
</dbReference>
<feature type="compositionally biased region" description="Basic and acidic residues" evidence="1">
    <location>
        <begin position="43"/>
        <end position="57"/>
    </location>
</feature>
<dbReference type="InterPro" id="IPR044281">
    <property type="entry name" value="IMP4/RPF1"/>
</dbReference>
<dbReference type="Gene3D" id="3.40.50.10480">
    <property type="entry name" value="Probable brix-domain ribosomal biogenesis protein"/>
    <property type="match status" value="1"/>
</dbReference>
<gene>
    <name evidence="3" type="ORF">INT44_000501</name>
</gene>
<name>A0A8H7PL30_9FUNG</name>
<proteinExistence type="predicted"/>
<dbReference type="GO" id="GO:0005730">
    <property type="term" value="C:nucleolus"/>
    <property type="evidence" value="ECO:0007669"/>
    <property type="project" value="TreeGrafter"/>
</dbReference>
<protein>
    <recommendedName>
        <fullName evidence="2">Brix domain-containing protein</fullName>
    </recommendedName>
</protein>
<feature type="domain" description="Brix" evidence="2">
    <location>
        <begin position="100"/>
        <end position="283"/>
    </location>
</feature>
<dbReference type="PANTHER" id="PTHR22734:SF3">
    <property type="entry name" value="RIBOSOME PRODUCTION FACTOR 1"/>
    <property type="match status" value="1"/>
</dbReference>
<keyword evidence="4" id="KW-1185">Reference proteome</keyword>
<feature type="region of interest" description="Disordered" evidence="1">
    <location>
        <begin position="1"/>
        <end position="59"/>
    </location>
</feature>
<organism evidence="3 4">
    <name type="scientific">Umbelopsis vinacea</name>
    <dbReference type="NCBI Taxonomy" id="44442"/>
    <lineage>
        <taxon>Eukaryota</taxon>
        <taxon>Fungi</taxon>
        <taxon>Fungi incertae sedis</taxon>
        <taxon>Mucoromycota</taxon>
        <taxon>Mucoromycotina</taxon>
        <taxon>Umbelopsidomycetes</taxon>
        <taxon>Umbelopsidales</taxon>
        <taxon>Umbelopsidaceae</taxon>
        <taxon>Umbelopsis</taxon>
    </lineage>
</organism>
<dbReference type="Proteomes" id="UP000612746">
    <property type="component" value="Unassembled WGS sequence"/>
</dbReference>
<accession>A0A8H7PL30</accession>
<dbReference type="EMBL" id="JAEPRA010000014">
    <property type="protein sequence ID" value="KAG2176022.1"/>
    <property type="molecule type" value="Genomic_DNA"/>
</dbReference>
<dbReference type="OrthoDB" id="264354at2759"/>
<comment type="caution">
    <text evidence="3">The sequence shown here is derived from an EMBL/GenBank/DDBJ whole genome shotgun (WGS) entry which is preliminary data.</text>
</comment>